<accession>A0A5C1APS9</accession>
<dbReference type="EMBL" id="CP042425">
    <property type="protein sequence ID" value="QEL20990.1"/>
    <property type="molecule type" value="Genomic_DNA"/>
</dbReference>
<dbReference type="SUPFAM" id="SSF56281">
    <property type="entry name" value="Metallo-hydrolase/oxidoreductase"/>
    <property type="match status" value="1"/>
</dbReference>
<gene>
    <name evidence="2" type="ORF">PX52LOC_08118</name>
</gene>
<evidence type="ECO:0000256" key="1">
    <source>
        <dbReference type="SAM" id="SignalP"/>
    </source>
</evidence>
<keyword evidence="2" id="KW-0378">Hydrolase</keyword>
<dbReference type="Gene3D" id="3.60.15.10">
    <property type="entry name" value="Ribonuclease Z/Hydroxyacylglutathione hydrolase-like"/>
    <property type="match status" value="1"/>
</dbReference>
<sequence>MLRCLVALSISLLMLATAAAQPAKSFKVRWFGQSFFQIETPVGKKIVLDPHLIPAFGRPIVTADVILISHEHNDHNALEAVEGAKSARVFKGLKENKGRVEWERIDEKVGGIRIRSVASYHDNENGLARGKNTIFIVEAEGLTFCHLGDLGHELNDEQIKAIGKVDVLMIPVGGTYTINGEQAKALVEKLKPRLFILPMHYGLPNYDDLNGPDEFLDGQKLKVKKVLTSNELAIPADAKADAPTIILLSPGEMKKK</sequence>
<keyword evidence="3" id="KW-1185">Reference proteome</keyword>
<dbReference type="Proteomes" id="UP000324974">
    <property type="component" value="Chromosome"/>
</dbReference>
<feature type="chain" id="PRO_5022788721" evidence="1">
    <location>
        <begin position="20"/>
        <end position="256"/>
    </location>
</feature>
<keyword evidence="1" id="KW-0732">Signal</keyword>
<dbReference type="AlphaFoldDB" id="A0A5C1APS9"/>
<dbReference type="RefSeq" id="WP_149115233.1">
    <property type="nucleotide sequence ID" value="NZ_CP042425.1"/>
</dbReference>
<dbReference type="PANTHER" id="PTHR39189">
    <property type="entry name" value="UPF0173 METAL-DEPENDENT HYDROLASE YTKL"/>
    <property type="match status" value="1"/>
</dbReference>
<dbReference type="KEGG" id="lrs:PX52LOC_08118"/>
<reference evidence="3" key="1">
    <citation type="submission" date="2019-08" db="EMBL/GenBank/DDBJ databases">
        <title>Limnoglobus roseus gen. nov., sp. nov., a novel freshwater planctomycete with a giant genome from the family Gemmataceae.</title>
        <authorList>
            <person name="Kulichevskaya I.S."/>
            <person name="Naumoff D.G."/>
            <person name="Miroshnikov K."/>
            <person name="Ivanova A."/>
            <person name="Philippov D.A."/>
            <person name="Hakobyan A."/>
            <person name="Rijpstra I.C."/>
            <person name="Sinninghe Damste J.S."/>
            <person name="Liesack W."/>
            <person name="Dedysh S.N."/>
        </authorList>
    </citation>
    <scope>NUCLEOTIDE SEQUENCE [LARGE SCALE GENOMIC DNA]</scope>
    <source>
        <strain evidence="3">PX52</strain>
    </source>
</reference>
<dbReference type="OrthoDB" id="268753at2"/>
<dbReference type="InterPro" id="IPR036866">
    <property type="entry name" value="RibonucZ/Hydroxyglut_hydro"/>
</dbReference>
<dbReference type="PANTHER" id="PTHR39189:SF1">
    <property type="entry name" value="UPF0173 METAL-DEPENDENT HYDROLASE YTKL"/>
    <property type="match status" value="1"/>
</dbReference>
<organism evidence="2 3">
    <name type="scientific">Limnoglobus roseus</name>
    <dbReference type="NCBI Taxonomy" id="2598579"/>
    <lineage>
        <taxon>Bacteria</taxon>
        <taxon>Pseudomonadati</taxon>
        <taxon>Planctomycetota</taxon>
        <taxon>Planctomycetia</taxon>
        <taxon>Gemmatales</taxon>
        <taxon>Gemmataceae</taxon>
        <taxon>Limnoglobus</taxon>
    </lineage>
</organism>
<dbReference type="GO" id="GO:0016787">
    <property type="term" value="F:hydrolase activity"/>
    <property type="evidence" value="ECO:0007669"/>
    <property type="project" value="UniProtKB-KW"/>
</dbReference>
<dbReference type="Pfam" id="PF13483">
    <property type="entry name" value="Lactamase_B_3"/>
    <property type="match status" value="1"/>
</dbReference>
<evidence type="ECO:0000313" key="3">
    <source>
        <dbReference type="Proteomes" id="UP000324974"/>
    </source>
</evidence>
<protein>
    <submittedName>
        <fullName evidence="2">Zn-dependent hydrolase</fullName>
    </submittedName>
</protein>
<evidence type="ECO:0000313" key="2">
    <source>
        <dbReference type="EMBL" id="QEL20990.1"/>
    </source>
</evidence>
<feature type="signal peptide" evidence="1">
    <location>
        <begin position="1"/>
        <end position="19"/>
    </location>
</feature>
<proteinExistence type="predicted"/>
<name>A0A5C1APS9_9BACT</name>